<protein>
    <submittedName>
        <fullName evidence="1">Uracil DNA glycosylase</fullName>
        <ecNumber evidence="1">3.2.2.27</ecNumber>
    </submittedName>
</protein>
<organism evidence="1 2">
    <name type="scientific">Linderina macrospora</name>
    <dbReference type="NCBI Taxonomy" id="4868"/>
    <lineage>
        <taxon>Eukaryota</taxon>
        <taxon>Fungi</taxon>
        <taxon>Fungi incertae sedis</taxon>
        <taxon>Zoopagomycota</taxon>
        <taxon>Kickxellomycotina</taxon>
        <taxon>Kickxellomycetes</taxon>
        <taxon>Kickxellales</taxon>
        <taxon>Kickxellaceae</taxon>
        <taxon>Linderina</taxon>
    </lineage>
</organism>
<evidence type="ECO:0000313" key="2">
    <source>
        <dbReference type="Proteomes" id="UP001150603"/>
    </source>
</evidence>
<keyword evidence="1" id="KW-0326">Glycosidase</keyword>
<feature type="non-terminal residue" evidence="1">
    <location>
        <position position="1"/>
    </location>
</feature>
<reference evidence="1" key="1">
    <citation type="submission" date="2022-07" db="EMBL/GenBank/DDBJ databases">
        <title>Phylogenomic reconstructions and comparative analyses of Kickxellomycotina fungi.</title>
        <authorList>
            <person name="Reynolds N.K."/>
            <person name="Stajich J.E."/>
            <person name="Barry K."/>
            <person name="Grigoriev I.V."/>
            <person name="Crous P."/>
            <person name="Smith M.E."/>
        </authorList>
    </citation>
    <scope>NUCLEOTIDE SEQUENCE</scope>
    <source>
        <strain evidence="1">NRRL 5244</strain>
    </source>
</reference>
<keyword evidence="1" id="KW-0378">Hydrolase</keyword>
<proteinExistence type="predicted"/>
<keyword evidence="2" id="KW-1185">Reference proteome</keyword>
<evidence type="ECO:0000313" key="1">
    <source>
        <dbReference type="EMBL" id="KAJ1943401.1"/>
    </source>
</evidence>
<dbReference type="EC" id="3.2.2.27" evidence="1"/>
<dbReference type="Proteomes" id="UP001150603">
    <property type="component" value="Unassembled WGS sequence"/>
</dbReference>
<dbReference type="EMBL" id="JANBPW010001716">
    <property type="protein sequence ID" value="KAJ1943401.1"/>
    <property type="molecule type" value="Genomic_DNA"/>
</dbReference>
<accession>A0ACC1J9Z7</accession>
<sequence>TDQQDSAVSNAPTLVRKDYPQELRLEYETIDSSWLTHLECEFTRPYFRSLKAFLKQEEESSKKIFPPAIDVYSWSRFAPFSKVRVVILGQDPYHGPGQAHGLAFSVRPGVRTPPSLANMYKGLAVDYPGFVTPKHGYLKGWAEQGVLLLNAALTVECHQANSHAGKGWEQFTDAVIGAINKHRSNVVFLLWGSYAQKKGAQVDRKKHLVLKTVHPSPLSARRGFFEAGHFKKANEYLRKHGQREINWSNLPSQ</sequence>
<comment type="caution">
    <text evidence="1">The sequence shown here is derived from an EMBL/GenBank/DDBJ whole genome shotgun (WGS) entry which is preliminary data.</text>
</comment>
<gene>
    <name evidence="1" type="primary">UNG1</name>
    <name evidence="1" type="ORF">FBU59_002924</name>
</gene>
<name>A0ACC1J9Z7_9FUNG</name>